<feature type="region of interest" description="Disordered" evidence="8">
    <location>
        <begin position="385"/>
        <end position="411"/>
    </location>
</feature>
<comment type="cofactor">
    <cofactor evidence="7">
        <name>Zn(2+)</name>
        <dbReference type="ChEBI" id="CHEBI:29105"/>
    </cofactor>
</comment>
<feature type="compositionally biased region" description="Basic residues" evidence="8">
    <location>
        <begin position="1"/>
        <end position="10"/>
    </location>
</feature>
<evidence type="ECO:0000313" key="11">
    <source>
        <dbReference type="Proteomes" id="UP000324091"/>
    </source>
</evidence>
<dbReference type="EMBL" id="RHFK02000013">
    <property type="protein sequence ID" value="TWW66045.1"/>
    <property type="molecule type" value="Genomic_DNA"/>
</dbReference>
<protein>
    <recommendedName>
        <fullName evidence="2 7">Carbonic anhydrase</fullName>
        <ecNumber evidence="2 7">4.2.1.1</ecNumber>
    </recommendedName>
</protein>
<feature type="domain" description="Alpha-carbonic anhydrase" evidence="9">
    <location>
        <begin position="84"/>
        <end position="348"/>
    </location>
</feature>
<proteinExistence type="inferred from homology"/>
<dbReference type="Proteomes" id="UP000324091">
    <property type="component" value="Chromosome 20"/>
</dbReference>
<sequence length="429" mass="46945">MLKGIRKRNPGKLPRPSSEVEVDSAQIPSGYRRDSGMVIPSWGTRRGALFSRGTLRSPVPLSSPAMIRAAALLTALVVPGVISGDYCYNEPHCDPYAWGDLVPACHPLLEVRHSPINLGGQVSRNRSLDSLHLEGFEDIQAGHWTLQNDGHSVILQVGSGMSVSGGGLPDVYHTIQLHFHWGGPATNGSEHTVDRRRYPMEMHIVNMKGVYPNVTAALGDPTGLAVLGVFIDVVYADNVHFGHISRKLSSVAYKGQTTKIKPFALLDLLPRHNMSQYYRYYGSLTTPPCSQAVVWTLYEVPVYISWSQLAQFTSQIFSTEEDAEQVTPLQNNFRHVHPTFSRVVSMSKDARRLPASSSHPLRSAGARQLLHVVVLGGGGLMASPGLGGEITSHPAGEKMTQPIGPPRGRDGQMIQMSRRKLNQNDTLDL</sequence>
<feature type="region of interest" description="Disordered" evidence="8">
    <location>
        <begin position="1"/>
        <end position="25"/>
    </location>
</feature>
<dbReference type="SMART" id="SM01057">
    <property type="entry name" value="Carb_anhydrase"/>
    <property type="match status" value="1"/>
</dbReference>
<dbReference type="AlphaFoldDB" id="A0A5C6NGA7"/>
<dbReference type="GO" id="GO:0004089">
    <property type="term" value="F:carbonate dehydratase activity"/>
    <property type="evidence" value="ECO:0007669"/>
    <property type="project" value="UniProtKB-UniRule"/>
</dbReference>
<keyword evidence="3 7" id="KW-0479">Metal-binding</keyword>
<evidence type="ECO:0000256" key="5">
    <source>
        <dbReference type="ARBA" id="ARBA00023180"/>
    </source>
</evidence>
<comment type="catalytic activity">
    <reaction evidence="7">
        <text>hydrogencarbonate + H(+) = CO2 + H2O</text>
        <dbReference type="Rhea" id="RHEA:10748"/>
        <dbReference type="ChEBI" id="CHEBI:15377"/>
        <dbReference type="ChEBI" id="CHEBI:15378"/>
        <dbReference type="ChEBI" id="CHEBI:16526"/>
        <dbReference type="ChEBI" id="CHEBI:17544"/>
        <dbReference type="EC" id="4.2.1.1"/>
    </reaction>
</comment>
<dbReference type="Gene3D" id="3.10.200.10">
    <property type="entry name" value="Alpha carbonic anhydrase"/>
    <property type="match status" value="1"/>
</dbReference>
<dbReference type="Pfam" id="PF00194">
    <property type="entry name" value="Carb_anhydrase"/>
    <property type="match status" value="1"/>
</dbReference>
<dbReference type="InterPro" id="IPR036398">
    <property type="entry name" value="CA_dom_sf"/>
</dbReference>
<dbReference type="GO" id="GO:0005886">
    <property type="term" value="C:plasma membrane"/>
    <property type="evidence" value="ECO:0007669"/>
    <property type="project" value="TreeGrafter"/>
</dbReference>
<keyword evidence="5" id="KW-0325">Glycoprotein</keyword>
<evidence type="ECO:0000313" key="10">
    <source>
        <dbReference type="EMBL" id="TWW66045.1"/>
    </source>
</evidence>
<evidence type="ECO:0000256" key="7">
    <source>
        <dbReference type="RuleBase" id="RU367011"/>
    </source>
</evidence>
<dbReference type="PROSITE" id="PS00162">
    <property type="entry name" value="ALPHA_CA_1"/>
    <property type="match status" value="1"/>
</dbReference>
<dbReference type="InterPro" id="IPR023561">
    <property type="entry name" value="Carbonic_anhydrase_a-class"/>
</dbReference>
<dbReference type="EC" id="4.2.1.1" evidence="2 7"/>
<dbReference type="SUPFAM" id="SSF51069">
    <property type="entry name" value="Carbonic anhydrase"/>
    <property type="match status" value="1"/>
</dbReference>
<evidence type="ECO:0000256" key="6">
    <source>
        <dbReference type="ARBA" id="ARBA00023239"/>
    </source>
</evidence>
<dbReference type="PANTHER" id="PTHR18952">
    <property type="entry name" value="CARBONIC ANHYDRASE"/>
    <property type="match status" value="1"/>
</dbReference>
<dbReference type="PANTHER" id="PTHR18952:SF134">
    <property type="entry name" value="CARBONIC ANHYDRASE 15"/>
    <property type="match status" value="1"/>
</dbReference>
<evidence type="ECO:0000259" key="9">
    <source>
        <dbReference type="PROSITE" id="PS51144"/>
    </source>
</evidence>
<dbReference type="InterPro" id="IPR018338">
    <property type="entry name" value="Carbonic_anhydrase_a-class_CS"/>
</dbReference>
<evidence type="ECO:0000256" key="8">
    <source>
        <dbReference type="SAM" id="MobiDB-lite"/>
    </source>
</evidence>
<gene>
    <name evidence="10" type="ORF">D4764_20G0000770</name>
</gene>
<keyword evidence="11" id="KW-1185">Reference proteome</keyword>
<evidence type="ECO:0000256" key="4">
    <source>
        <dbReference type="ARBA" id="ARBA00022833"/>
    </source>
</evidence>
<comment type="similarity">
    <text evidence="1 7">Belongs to the alpha-carbonic anhydrase family.</text>
</comment>
<keyword evidence="6 7" id="KW-0456">Lyase</keyword>
<keyword evidence="4 7" id="KW-0862">Zinc</keyword>
<reference evidence="10 11" key="1">
    <citation type="submission" date="2019-04" db="EMBL/GenBank/DDBJ databases">
        <title>Chromosome genome assembly for Takifugu flavidus.</title>
        <authorList>
            <person name="Xiao S."/>
        </authorList>
    </citation>
    <scope>NUCLEOTIDE SEQUENCE [LARGE SCALE GENOMIC DNA]</scope>
    <source>
        <strain evidence="10">HTHZ2018</strain>
        <tissue evidence="10">Muscle</tissue>
    </source>
</reference>
<dbReference type="InterPro" id="IPR001148">
    <property type="entry name" value="CA_dom"/>
</dbReference>
<comment type="caution">
    <text evidence="10">The sequence shown here is derived from an EMBL/GenBank/DDBJ whole genome shotgun (WGS) entry which is preliminary data.</text>
</comment>
<comment type="function">
    <text evidence="7">Reversible hydration of carbon dioxide.</text>
</comment>
<evidence type="ECO:0000256" key="2">
    <source>
        <dbReference type="ARBA" id="ARBA00012925"/>
    </source>
</evidence>
<name>A0A5C6NGA7_9TELE</name>
<accession>A0A5C6NGA7</accession>
<dbReference type="PROSITE" id="PS51144">
    <property type="entry name" value="ALPHA_CA_2"/>
    <property type="match status" value="1"/>
</dbReference>
<dbReference type="FunFam" id="3.10.200.10:FF:000003">
    <property type="entry name" value="Carbonic anhydrase 12"/>
    <property type="match status" value="1"/>
</dbReference>
<evidence type="ECO:0000256" key="1">
    <source>
        <dbReference type="ARBA" id="ARBA00010718"/>
    </source>
</evidence>
<evidence type="ECO:0000256" key="3">
    <source>
        <dbReference type="ARBA" id="ARBA00022723"/>
    </source>
</evidence>
<organism evidence="10 11">
    <name type="scientific">Takifugu flavidus</name>
    <name type="common">sansaifugu</name>
    <dbReference type="NCBI Taxonomy" id="433684"/>
    <lineage>
        <taxon>Eukaryota</taxon>
        <taxon>Metazoa</taxon>
        <taxon>Chordata</taxon>
        <taxon>Craniata</taxon>
        <taxon>Vertebrata</taxon>
        <taxon>Euteleostomi</taxon>
        <taxon>Actinopterygii</taxon>
        <taxon>Neopterygii</taxon>
        <taxon>Teleostei</taxon>
        <taxon>Neoteleostei</taxon>
        <taxon>Acanthomorphata</taxon>
        <taxon>Eupercaria</taxon>
        <taxon>Tetraodontiformes</taxon>
        <taxon>Tetradontoidea</taxon>
        <taxon>Tetraodontidae</taxon>
        <taxon>Takifugu</taxon>
    </lineage>
</organism>
<dbReference type="GO" id="GO:0008270">
    <property type="term" value="F:zinc ion binding"/>
    <property type="evidence" value="ECO:0007669"/>
    <property type="project" value="UniProtKB-UniRule"/>
</dbReference>